<keyword evidence="9" id="KW-1185">Reference proteome</keyword>
<organism evidence="8 9">
    <name type="scientific">Symbiochloris irregularis</name>
    <dbReference type="NCBI Taxonomy" id="706552"/>
    <lineage>
        <taxon>Eukaryota</taxon>
        <taxon>Viridiplantae</taxon>
        <taxon>Chlorophyta</taxon>
        <taxon>core chlorophytes</taxon>
        <taxon>Trebouxiophyceae</taxon>
        <taxon>Trebouxiales</taxon>
        <taxon>Trebouxiaceae</taxon>
        <taxon>Symbiochloris</taxon>
    </lineage>
</organism>
<dbReference type="NCBIfam" id="NF001099">
    <property type="entry name" value="PRK00132.1"/>
    <property type="match status" value="1"/>
</dbReference>
<evidence type="ECO:0000256" key="1">
    <source>
        <dbReference type="ARBA" id="ARBA00005251"/>
    </source>
</evidence>
<evidence type="ECO:0000313" key="8">
    <source>
        <dbReference type="EMBL" id="KAK9813490.1"/>
    </source>
</evidence>
<evidence type="ECO:0000256" key="5">
    <source>
        <dbReference type="ARBA" id="ARBA00035437"/>
    </source>
</evidence>
<dbReference type="HAMAP" id="MF_00532_B">
    <property type="entry name" value="Ribosomal_uS9_B"/>
    <property type="match status" value="1"/>
</dbReference>
<feature type="region of interest" description="Disordered" evidence="7">
    <location>
        <begin position="17"/>
        <end position="59"/>
    </location>
</feature>
<gene>
    <name evidence="8" type="ORF">WJX73_002060</name>
</gene>
<feature type="compositionally biased region" description="Low complexity" evidence="7">
    <location>
        <begin position="40"/>
        <end position="57"/>
    </location>
</feature>
<evidence type="ECO:0000256" key="4">
    <source>
        <dbReference type="ARBA" id="ARBA00035152"/>
    </source>
</evidence>
<dbReference type="Gene3D" id="3.30.230.10">
    <property type="match status" value="1"/>
</dbReference>
<keyword evidence="2 6" id="KW-0689">Ribosomal protein</keyword>
<comment type="similarity">
    <text evidence="1 6">Belongs to the universal ribosomal protein uS9 family.</text>
</comment>
<dbReference type="InterPro" id="IPR000754">
    <property type="entry name" value="Ribosomal_uS9"/>
</dbReference>
<proteinExistence type="inferred from homology"/>
<evidence type="ECO:0000256" key="2">
    <source>
        <dbReference type="ARBA" id="ARBA00022980"/>
    </source>
</evidence>
<dbReference type="GO" id="GO:0006412">
    <property type="term" value="P:translation"/>
    <property type="evidence" value="ECO:0007669"/>
    <property type="project" value="InterPro"/>
</dbReference>
<dbReference type="GO" id="GO:0003723">
    <property type="term" value="F:RNA binding"/>
    <property type="evidence" value="ECO:0007669"/>
    <property type="project" value="TreeGrafter"/>
</dbReference>
<dbReference type="InterPro" id="IPR014721">
    <property type="entry name" value="Ribsml_uS5_D2-typ_fold_subgr"/>
</dbReference>
<dbReference type="GO" id="GO:0022627">
    <property type="term" value="C:cytosolic small ribosomal subunit"/>
    <property type="evidence" value="ECO:0007669"/>
    <property type="project" value="TreeGrafter"/>
</dbReference>
<comment type="caution">
    <text evidence="8">The sequence shown here is derived from an EMBL/GenBank/DDBJ whole genome shotgun (WGS) entry which is preliminary data.</text>
</comment>
<evidence type="ECO:0000256" key="6">
    <source>
        <dbReference type="RuleBase" id="RU003815"/>
    </source>
</evidence>
<dbReference type="PANTHER" id="PTHR21569:SF1">
    <property type="entry name" value="SMALL RIBOSOMAL SUBUNIT PROTEIN US9M"/>
    <property type="match status" value="1"/>
</dbReference>
<dbReference type="PANTHER" id="PTHR21569">
    <property type="entry name" value="RIBOSOMAL PROTEIN S9"/>
    <property type="match status" value="1"/>
</dbReference>
<name>A0AAW1PUG5_9CHLO</name>
<dbReference type="InterPro" id="IPR020574">
    <property type="entry name" value="Ribosomal_uS9_CS"/>
</dbReference>
<dbReference type="InterPro" id="IPR020568">
    <property type="entry name" value="Ribosomal_Su5_D2-typ_SF"/>
</dbReference>
<dbReference type="SUPFAM" id="SSF54211">
    <property type="entry name" value="Ribosomal protein S5 domain 2-like"/>
    <property type="match status" value="1"/>
</dbReference>
<sequence length="283" mass="30881">MLQLFGRRLGRLICPSRCMSGQAEGGSTPGTEPPLDTAESSPSQTASTNSPTAPATTGSEFQTTTLPAEVPAGASLPLQGFQQNQFEGKEWSRLIDRGRYTRDWGGSDGLGSEMSIEDRMEQLGQAADAERAARHAKEMAIQQEHAAKLVQKIDERGRAYGTGKRKASVARVWIWEGQGNLDINGRTLDAYFGTMPHRLDVLTPFSATGTLDQFDMRALVRGGGNTGQAQALRHGIAKALQAYSPPLHSRLKSFGLLTRDSRVVERKKPGKAKARKSFQWVKR</sequence>
<evidence type="ECO:0000313" key="9">
    <source>
        <dbReference type="Proteomes" id="UP001465755"/>
    </source>
</evidence>
<dbReference type="FunFam" id="3.30.230.10:FF:000001">
    <property type="entry name" value="30S ribosomal protein S9"/>
    <property type="match status" value="1"/>
</dbReference>
<dbReference type="AlphaFoldDB" id="A0AAW1PUG5"/>
<dbReference type="GO" id="GO:0003735">
    <property type="term" value="F:structural constituent of ribosome"/>
    <property type="evidence" value="ECO:0007669"/>
    <property type="project" value="InterPro"/>
</dbReference>
<dbReference type="Proteomes" id="UP001465755">
    <property type="component" value="Unassembled WGS sequence"/>
</dbReference>
<dbReference type="Pfam" id="PF00380">
    <property type="entry name" value="Ribosomal_S9"/>
    <property type="match status" value="1"/>
</dbReference>
<evidence type="ECO:0000256" key="7">
    <source>
        <dbReference type="SAM" id="MobiDB-lite"/>
    </source>
</evidence>
<protein>
    <recommendedName>
        <fullName evidence="4">Small ribosomal subunit protein uS9c</fullName>
    </recommendedName>
    <alternativeName>
        <fullName evidence="5">30S ribosomal protein S9, chloroplastic</fullName>
    </alternativeName>
</protein>
<evidence type="ECO:0000256" key="3">
    <source>
        <dbReference type="ARBA" id="ARBA00023274"/>
    </source>
</evidence>
<reference evidence="8 9" key="1">
    <citation type="journal article" date="2024" name="Nat. Commun.">
        <title>Phylogenomics reveals the evolutionary origins of lichenization in chlorophyte algae.</title>
        <authorList>
            <person name="Puginier C."/>
            <person name="Libourel C."/>
            <person name="Otte J."/>
            <person name="Skaloud P."/>
            <person name="Haon M."/>
            <person name="Grisel S."/>
            <person name="Petersen M."/>
            <person name="Berrin J.G."/>
            <person name="Delaux P.M."/>
            <person name="Dal Grande F."/>
            <person name="Keller J."/>
        </authorList>
    </citation>
    <scope>NUCLEOTIDE SEQUENCE [LARGE SCALE GENOMIC DNA]</scope>
    <source>
        <strain evidence="8 9">SAG 2036</strain>
    </source>
</reference>
<dbReference type="EMBL" id="JALJOQ010000004">
    <property type="protein sequence ID" value="KAK9813490.1"/>
    <property type="molecule type" value="Genomic_DNA"/>
</dbReference>
<dbReference type="PROSITE" id="PS00360">
    <property type="entry name" value="RIBOSOMAL_S9"/>
    <property type="match status" value="1"/>
</dbReference>
<keyword evidence="3 6" id="KW-0687">Ribonucleoprotein</keyword>
<accession>A0AAW1PUG5</accession>
<dbReference type="InterPro" id="IPR023035">
    <property type="entry name" value="Ribosomal_uS9_bac/plastid"/>
</dbReference>